<keyword evidence="3" id="KW-1185">Reference proteome</keyword>
<dbReference type="Pfam" id="PF11299">
    <property type="entry name" value="DUF3100"/>
    <property type="match status" value="1"/>
</dbReference>
<organism evidence="2 3">
    <name type="scientific">Xenorhabdus yunnanensis</name>
    <dbReference type="NCBI Taxonomy" id="3025878"/>
    <lineage>
        <taxon>Bacteria</taxon>
        <taxon>Pseudomonadati</taxon>
        <taxon>Pseudomonadota</taxon>
        <taxon>Gammaproteobacteria</taxon>
        <taxon>Enterobacterales</taxon>
        <taxon>Morganellaceae</taxon>
        <taxon>Xenorhabdus</taxon>
    </lineage>
</organism>
<reference evidence="2 3" key="1">
    <citation type="submission" date="2023-02" db="EMBL/GenBank/DDBJ databases">
        <title>Entomopathogenic bacteria.</title>
        <authorList>
            <person name="Machado R.A."/>
        </authorList>
    </citation>
    <scope>NUCLEOTIDE SEQUENCE [LARGE SCALE GENOMIC DNA]</scope>
    <source>
        <strain evidence="2 3">XENO-10</strain>
    </source>
</reference>
<feature type="transmembrane region" description="Helical" evidence="1">
    <location>
        <begin position="12"/>
        <end position="30"/>
    </location>
</feature>
<dbReference type="EMBL" id="JAQRFI010000012">
    <property type="protein sequence ID" value="MDC9589069.1"/>
    <property type="molecule type" value="Genomic_DNA"/>
</dbReference>
<sequence>MDNNRRQINIFFISIITTMFLIFISQYVIGKREIKIGISIIPILPMLFSVIIGMIIPSEFTRKKLKLWGKFFTKKEEDFCGKMVGIGLLVLETQYAGMIVPNIKMILSIGIPLFIQEIGNLLPIFIAIPLARHWQPAPV</sequence>
<comment type="caution">
    <text evidence="2">The sequence shown here is derived from an EMBL/GenBank/DDBJ whole genome shotgun (WGS) entry which is preliminary data.</text>
</comment>
<evidence type="ECO:0000313" key="2">
    <source>
        <dbReference type="EMBL" id="MDC9589069.1"/>
    </source>
</evidence>
<name>A0ABT5LDB4_9GAMM</name>
<dbReference type="Proteomes" id="UP001217178">
    <property type="component" value="Unassembled WGS sequence"/>
</dbReference>
<accession>A0ABT5LDB4</accession>
<feature type="transmembrane region" description="Helical" evidence="1">
    <location>
        <begin position="36"/>
        <end position="58"/>
    </location>
</feature>
<evidence type="ECO:0000313" key="3">
    <source>
        <dbReference type="Proteomes" id="UP001217178"/>
    </source>
</evidence>
<dbReference type="InterPro" id="IPR021450">
    <property type="entry name" value="DUF3100"/>
</dbReference>
<keyword evidence="1" id="KW-0472">Membrane</keyword>
<keyword evidence="1" id="KW-1133">Transmembrane helix</keyword>
<protein>
    <submittedName>
        <fullName evidence="2">DUF3100 domain-containing protein</fullName>
    </submittedName>
</protein>
<keyword evidence="1" id="KW-0812">Transmembrane</keyword>
<evidence type="ECO:0000256" key="1">
    <source>
        <dbReference type="SAM" id="Phobius"/>
    </source>
</evidence>
<proteinExistence type="predicted"/>
<dbReference type="RefSeq" id="WP_273554406.1">
    <property type="nucleotide sequence ID" value="NZ_JAQRFI010000012.1"/>
</dbReference>
<feature type="transmembrane region" description="Helical" evidence="1">
    <location>
        <begin position="106"/>
        <end position="131"/>
    </location>
</feature>
<gene>
    <name evidence="2" type="ORF">PSI23_06985</name>
</gene>